<proteinExistence type="predicted"/>
<dbReference type="RefSeq" id="WP_377335552.1">
    <property type="nucleotide sequence ID" value="NZ_JBHLUE010000002.1"/>
</dbReference>
<organism evidence="2 3">
    <name type="scientific">Plantactinospora siamensis</name>
    <dbReference type="NCBI Taxonomy" id="555372"/>
    <lineage>
        <taxon>Bacteria</taxon>
        <taxon>Bacillati</taxon>
        <taxon>Actinomycetota</taxon>
        <taxon>Actinomycetes</taxon>
        <taxon>Micromonosporales</taxon>
        <taxon>Micromonosporaceae</taxon>
        <taxon>Plantactinospora</taxon>
    </lineage>
</organism>
<dbReference type="GO" id="GO:0032259">
    <property type="term" value="P:methylation"/>
    <property type="evidence" value="ECO:0007669"/>
    <property type="project" value="UniProtKB-KW"/>
</dbReference>
<dbReference type="CDD" id="cd02440">
    <property type="entry name" value="AdoMet_MTases"/>
    <property type="match status" value="1"/>
</dbReference>
<dbReference type="Proteomes" id="UP001589894">
    <property type="component" value="Unassembled WGS sequence"/>
</dbReference>
<dbReference type="Pfam" id="PF08241">
    <property type="entry name" value="Methyltransf_11"/>
    <property type="match status" value="1"/>
</dbReference>
<dbReference type="SUPFAM" id="SSF53335">
    <property type="entry name" value="S-adenosyl-L-methionine-dependent methyltransferases"/>
    <property type="match status" value="1"/>
</dbReference>
<accession>A0ABV6NSI0</accession>
<keyword evidence="3" id="KW-1185">Reference proteome</keyword>
<sequence length="245" mass="26545">MTPRPQRSDYDDDPARFRINREATRRFVRGGDVHVEVADRLAAEGRNALDGRVAGGRVAGPVLDIGGNDGMLARLLAVRGVPAVVLDRAVSVARAPCPAVRADADRLPFPDASFAGAAALWMLYHLAEPVRAITEARRVLRPGGLFVACTPSRYNDPELRDVLPGWGQPGTFDAEEAAEMVAGVFGEVEVLRWDELLVRLPDRSAIALFLRGRGLTDTAACEAAGRLPTPLEVTKRGLLAWARRH</sequence>
<gene>
    <name evidence="2" type="ORF">ACFFHU_03470</name>
</gene>
<reference evidence="2 3" key="1">
    <citation type="submission" date="2024-09" db="EMBL/GenBank/DDBJ databases">
        <authorList>
            <person name="Sun Q."/>
            <person name="Mori K."/>
        </authorList>
    </citation>
    <scope>NUCLEOTIDE SEQUENCE [LARGE SCALE GENOMIC DNA]</scope>
    <source>
        <strain evidence="2 3">TBRC 2205</strain>
    </source>
</reference>
<dbReference type="InterPro" id="IPR013216">
    <property type="entry name" value="Methyltransf_11"/>
</dbReference>
<keyword evidence="2" id="KW-0808">Transferase</keyword>
<name>A0ABV6NSI0_9ACTN</name>
<feature type="domain" description="Methyltransferase type 11" evidence="1">
    <location>
        <begin position="63"/>
        <end position="147"/>
    </location>
</feature>
<evidence type="ECO:0000259" key="1">
    <source>
        <dbReference type="Pfam" id="PF08241"/>
    </source>
</evidence>
<protein>
    <submittedName>
        <fullName evidence="2">Class I SAM-dependent methyltransferase</fullName>
        <ecNumber evidence="2">2.1.1.-</ecNumber>
    </submittedName>
</protein>
<dbReference type="Gene3D" id="3.40.50.150">
    <property type="entry name" value="Vaccinia Virus protein VP39"/>
    <property type="match status" value="1"/>
</dbReference>
<keyword evidence="2" id="KW-0489">Methyltransferase</keyword>
<evidence type="ECO:0000313" key="3">
    <source>
        <dbReference type="Proteomes" id="UP001589894"/>
    </source>
</evidence>
<dbReference type="EC" id="2.1.1.-" evidence="2"/>
<dbReference type="PANTHER" id="PTHR43591:SF24">
    <property type="entry name" value="2-METHOXY-6-POLYPRENYL-1,4-BENZOQUINOL METHYLASE, MITOCHONDRIAL"/>
    <property type="match status" value="1"/>
</dbReference>
<dbReference type="PANTHER" id="PTHR43591">
    <property type="entry name" value="METHYLTRANSFERASE"/>
    <property type="match status" value="1"/>
</dbReference>
<comment type="caution">
    <text evidence="2">The sequence shown here is derived from an EMBL/GenBank/DDBJ whole genome shotgun (WGS) entry which is preliminary data.</text>
</comment>
<dbReference type="EMBL" id="JBHLUE010000002">
    <property type="protein sequence ID" value="MFC0563227.1"/>
    <property type="molecule type" value="Genomic_DNA"/>
</dbReference>
<dbReference type="InterPro" id="IPR029063">
    <property type="entry name" value="SAM-dependent_MTases_sf"/>
</dbReference>
<evidence type="ECO:0000313" key="2">
    <source>
        <dbReference type="EMBL" id="MFC0563227.1"/>
    </source>
</evidence>
<dbReference type="GO" id="GO:0008168">
    <property type="term" value="F:methyltransferase activity"/>
    <property type="evidence" value="ECO:0007669"/>
    <property type="project" value="UniProtKB-KW"/>
</dbReference>